<gene>
    <name evidence="2" type="ORF">IPOD504_LOCUS165</name>
</gene>
<dbReference type="EMBL" id="OW152813">
    <property type="protein sequence ID" value="CAH2034507.1"/>
    <property type="molecule type" value="Genomic_DNA"/>
</dbReference>
<reference evidence="2" key="1">
    <citation type="submission" date="2022-03" db="EMBL/GenBank/DDBJ databases">
        <authorList>
            <person name="Martin H S."/>
        </authorList>
    </citation>
    <scope>NUCLEOTIDE SEQUENCE</scope>
</reference>
<feature type="region of interest" description="Disordered" evidence="1">
    <location>
        <begin position="36"/>
        <end position="82"/>
    </location>
</feature>
<dbReference type="Proteomes" id="UP000837857">
    <property type="component" value="Chromosome 1"/>
</dbReference>
<evidence type="ECO:0000313" key="2">
    <source>
        <dbReference type="EMBL" id="CAH2034507.1"/>
    </source>
</evidence>
<feature type="compositionally biased region" description="Acidic residues" evidence="1">
    <location>
        <begin position="55"/>
        <end position="72"/>
    </location>
</feature>
<evidence type="ECO:0000313" key="3">
    <source>
        <dbReference type="Proteomes" id="UP000837857"/>
    </source>
</evidence>
<sequence>MYEAREEEREKQCEPEFNLPISEVESQSEVHIKPTCDVPQTFNDLPDQTVNEHEDSNDEQISEYDIHEDEIPVESTTTTSSI</sequence>
<keyword evidence="3" id="KW-1185">Reference proteome</keyword>
<name>A0ABN8HPD2_9NEOP</name>
<evidence type="ECO:0000256" key="1">
    <source>
        <dbReference type="SAM" id="MobiDB-lite"/>
    </source>
</evidence>
<protein>
    <submittedName>
        <fullName evidence="2">Uncharacterized protein</fullName>
    </submittedName>
</protein>
<accession>A0ABN8HPD2</accession>
<organism evidence="2 3">
    <name type="scientific">Iphiclides podalirius</name>
    <name type="common">scarce swallowtail</name>
    <dbReference type="NCBI Taxonomy" id="110791"/>
    <lineage>
        <taxon>Eukaryota</taxon>
        <taxon>Metazoa</taxon>
        <taxon>Ecdysozoa</taxon>
        <taxon>Arthropoda</taxon>
        <taxon>Hexapoda</taxon>
        <taxon>Insecta</taxon>
        <taxon>Pterygota</taxon>
        <taxon>Neoptera</taxon>
        <taxon>Endopterygota</taxon>
        <taxon>Lepidoptera</taxon>
        <taxon>Glossata</taxon>
        <taxon>Ditrysia</taxon>
        <taxon>Papilionoidea</taxon>
        <taxon>Papilionidae</taxon>
        <taxon>Papilioninae</taxon>
        <taxon>Iphiclides</taxon>
    </lineage>
</organism>
<feature type="compositionally biased region" description="Polar residues" evidence="1">
    <location>
        <begin position="38"/>
        <end position="49"/>
    </location>
</feature>
<feature type="non-terminal residue" evidence="2">
    <location>
        <position position="82"/>
    </location>
</feature>
<proteinExistence type="predicted"/>